<feature type="transmembrane region" description="Helical" evidence="1">
    <location>
        <begin position="410"/>
        <end position="431"/>
    </location>
</feature>
<dbReference type="Pfam" id="PF07697">
    <property type="entry name" value="7TMR-HDED"/>
    <property type="match status" value="1"/>
</dbReference>
<proteinExistence type="predicted"/>
<evidence type="ECO:0000256" key="1">
    <source>
        <dbReference type="SAM" id="Phobius"/>
    </source>
</evidence>
<dbReference type="OrthoDB" id="9806952at2"/>
<dbReference type="InterPro" id="IPR006675">
    <property type="entry name" value="HDIG_dom"/>
</dbReference>
<dbReference type="SUPFAM" id="SSF109604">
    <property type="entry name" value="HD-domain/PDEase-like"/>
    <property type="match status" value="1"/>
</dbReference>
<dbReference type="InterPro" id="IPR003607">
    <property type="entry name" value="HD/PDEase_dom"/>
</dbReference>
<reference evidence="3 4" key="1">
    <citation type="submission" date="2019-08" db="EMBL/GenBank/DDBJ databases">
        <title>Genome of Phaeodactylibacter luteus.</title>
        <authorList>
            <person name="Bowman J.P."/>
        </authorList>
    </citation>
    <scope>NUCLEOTIDE SEQUENCE [LARGE SCALE GENOMIC DNA]</scope>
    <source>
        <strain evidence="3 4">KCTC 42180</strain>
    </source>
</reference>
<organism evidence="3 4">
    <name type="scientific">Phaeodactylibacter luteus</name>
    <dbReference type="NCBI Taxonomy" id="1564516"/>
    <lineage>
        <taxon>Bacteria</taxon>
        <taxon>Pseudomonadati</taxon>
        <taxon>Bacteroidota</taxon>
        <taxon>Saprospiria</taxon>
        <taxon>Saprospirales</taxon>
        <taxon>Haliscomenobacteraceae</taxon>
        <taxon>Phaeodactylibacter</taxon>
    </lineage>
</organism>
<evidence type="ECO:0000259" key="2">
    <source>
        <dbReference type="PROSITE" id="PS51831"/>
    </source>
</evidence>
<keyword evidence="1" id="KW-0472">Membrane</keyword>
<dbReference type="SMART" id="SM00471">
    <property type="entry name" value="HDc"/>
    <property type="match status" value="1"/>
</dbReference>
<feature type="transmembrane region" description="Helical" evidence="1">
    <location>
        <begin position="443"/>
        <end position="461"/>
    </location>
</feature>
<evidence type="ECO:0000313" key="4">
    <source>
        <dbReference type="Proteomes" id="UP000321580"/>
    </source>
</evidence>
<keyword evidence="4" id="KW-1185">Reference proteome</keyword>
<feature type="transmembrane region" description="Helical" evidence="1">
    <location>
        <begin position="319"/>
        <end position="336"/>
    </location>
</feature>
<dbReference type="NCBIfam" id="TIGR00277">
    <property type="entry name" value="HDIG"/>
    <property type="match status" value="1"/>
</dbReference>
<dbReference type="PANTHER" id="PTHR36442">
    <property type="entry name" value="CYCLIC-DI-AMP PHOSPHODIESTERASE PGPH"/>
    <property type="match status" value="1"/>
</dbReference>
<dbReference type="AlphaFoldDB" id="A0A5C6RI73"/>
<dbReference type="InterPro" id="IPR006674">
    <property type="entry name" value="HD_domain"/>
</dbReference>
<dbReference type="PANTHER" id="PTHR36442:SF1">
    <property type="entry name" value="CYCLIC-DI-AMP PHOSPHODIESTERASE PGPH"/>
    <property type="match status" value="1"/>
</dbReference>
<keyword evidence="1" id="KW-1133">Transmembrane helix</keyword>
<feature type="transmembrane region" description="Helical" evidence="1">
    <location>
        <begin position="342"/>
        <end position="360"/>
    </location>
</feature>
<comment type="caution">
    <text evidence="3">The sequence shown here is derived from an EMBL/GenBank/DDBJ whole genome shotgun (WGS) entry which is preliminary data.</text>
</comment>
<dbReference type="Pfam" id="PF01966">
    <property type="entry name" value="HD"/>
    <property type="match status" value="1"/>
</dbReference>
<accession>A0A5C6RI73</accession>
<dbReference type="CDD" id="cd00077">
    <property type="entry name" value="HDc"/>
    <property type="match status" value="1"/>
</dbReference>
<feature type="transmembrane region" description="Helical" evidence="1">
    <location>
        <begin position="372"/>
        <end position="398"/>
    </location>
</feature>
<feature type="transmembrane region" description="Helical" evidence="1">
    <location>
        <begin position="287"/>
        <end position="307"/>
    </location>
</feature>
<dbReference type="InterPro" id="IPR011621">
    <property type="entry name" value="Metal-dep_PHydrolase_7TM_intra"/>
</dbReference>
<feature type="domain" description="HD" evidence="2">
    <location>
        <begin position="497"/>
        <end position="640"/>
    </location>
</feature>
<sequence length="705" mass="80000">MPLLRSESYICRMSAWKTTIEGLPTLVKYLMVAGVVAFISLLFPNNVKFKYEFDKGQKWRYEDLRAPFDFAILKPEAELKAEQQQIREQFSPVYEYDLSASKARAAAFQQAFDAQLSEISGQEVFPDAVSRPGPYRDYAMGFLSRALDRGIAQISAEHEARPPDFVVSVLKGNTAHPQTIDNLTTLAEAQAMLSDSLPASGLPDSDFLYALMERALQPNVFYNDSLSRSLLQQELSQIGKYRGRISKGDLIVTEGGYITEEIYLKLLSFKEKYREEVTEEQSYSGVLIGYALLSTLIIGIFLLYVRLFATQVFSRFNKLVFILLWLVAFSYLVYGVEQVTLLSTYMIPFCIVPIVIKNFYDEQLALFTHIVVVLLASFLTTLGYEFTFLQLLAGIVVLLADVDTRDWSRFFYSIFFIFLVYALGYTGLSLIQEGNYQDINWRVMSWLAISAFMTLLAYPLIPLLERFFGFTSAITLVELSDMNRPLLRELATKAPGTLQHSLQVANLAEEAARQIGADHLLVKVAALYHDVGKTLQPAYFIENQGGKSPHLEISDKESARIIISHVTEGVKMAKKARLPGVLIDFIRSHHGTTRTEYFYRNYIKEHPEEKVDEAQFRYPGPKPVSKEETILMIADSVEAACKSLKQPTEDSLNELIEKIVAGKIAMGQLESSQLSFEELEICKQVFKQLMRSVHHVRIAYPEEEE</sequence>
<dbReference type="Gene3D" id="1.10.3210.10">
    <property type="entry name" value="Hypothetical protein af1432"/>
    <property type="match status" value="1"/>
</dbReference>
<dbReference type="Proteomes" id="UP000321580">
    <property type="component" value="Unassembled WGS sequence"/>
</dbReference>
<dbReference type="PROSITE" id="PS51831">
    <property type="entry name" value="HD"/>
    <property type="match status" value="1"/>
</dbReference>
<keyword evidence="1" id="KW-0812">Transmembrane</keyword>
<dbReference type="InterPro" id="IPR011624">
    <property type="entry name" value="Metal-dep_PHydrolase_7TM_extra"/>
</dbReference>
<feature type="transmembrane region" description="Helical" evidence="1">
    <location>
        <begin position="26"/>
        <end position="43"/>
    </location>
</feature>
<gene>
    <name evidence="3" type="ORF">FRY97_19460</name>
</gene>
<name>A0A5C6RI73_9BACT</name>
<dbReference type="EMBL" id="VOOR01000063">
    <property type="protein sequence ID" value="TXB61360.1"/>
    <property type="molecule type" value="Genomic_DNA"/>
</dbReference>
<dbReference type="Pfam" id="PF07698">
    <property type="entry name" value="7TM-7TMR_HD"/>
    <property type="match status" value="1"/>
</dbReference>
<dbReference type="InterPro" id="IPR052722">
    <property type="entry name" value="PgpH_phosphodiesterase"/>
</dbReference>
<evidence type="ECO:0000313" key="3">
    <source>
        <dbReference type="EMBL" id="TXB61360.1"/>
    </source>
</evidence>
<protein>
    <submittedName>
        <fullName evidence="3">HDIG domain-containing protein</fullName>
    </submittedName>
</protein>